<dbReference type="GO" id="GO:0004180">
    <property type="term" value="F:carboxypeptidase activity"/>
    <property type="evidence" value="ECO:0007669"/>
    <property type="project" value="UniProtKB-KW"/>
</dbReference>
<evidence type="ECO:0000256" key="2">
    <source>
        <dbReference type="ARBA" id="ARBA00022645"/>
    </source>
</evidence>
<keyword evidence="5" id="KW-0720">Serine protease</keyword>
<proteinExistence type="inferred from homology"/>
<reference evidence="9 10" key="1">
    <citation type="submission" date="2020-04" db="EMBL/GenBank/DDBJ databases">
        <title>MicrobeNet Type strains.</title>
        <authorList>
            <person name="Nicholson A.C."/>
        </authorList>
    </citation>
    <scope>NUCLEOTIDE SEQUENCE [LARGE SCALE GENOMIC DNA]</scope>
    <source>
        <strain evidence="9 10">ATCC BAA-277</strain>
    </source>
</reference>
<dbReference type="EMBL" id="JAAXPI010000006">
    <property type="protein sequence ID" value="NKZ03432.1"/>
    <property type="molecule type" value="Genomic_DNA"/>
</dbReference>
<dbReference type="SUPFAM" id="SSF52317">
    <property type="entry name" value="Class I glutamine amidotransferase-like"/>
    <property type="match status" value="1"/>
</dbReference>
<dbReference type="SUPFAM" id="SSF141986">
    <property type="entry name" value="LD-carboxypeptidase A C-terminal domain-like"/>
    <property type="match status" value="1"/>
</dbReference>
<sequence>MTTGAPPLVLPRPLPAEATLGLWTPSSPAPALFPARFERALKALRRSGYGCVLSGTCRRSDGTAAAAPRALADDLHLLLDDPRVDAVVCTSGGFTMLPVLEYVDWALLRTAAKPVVGYSDITSLLWGALARARLVTFHGPMVVSEWGEHGGPWPYTLHHFRQALGKRARSADVALRPPPAWTDELLWWDKEDDRPRRSRPARWRTLVPGRAEGWLLPGCAPTAARLFGTPYMPASDGAILCLETLEMGPDQLKGLLAQWAAAGVLDRIAGLVIGRHYRPVPAAAGSTDFDAVILEALDGRAIPVLADVDFGHTEPRLTLPVGGRAVIDADAQLITLHADPHHDSVPSRRTS</sequence>
<dbReference type="Gene3D" id="3.50.30.60">
    <property type="entry name" value="LD-carboxypeptidase A C-terminal domain-like"/>
    <property type="match status" value="1"/>
</dbReference>
<dbReference type="PANTHER" id="PTHR30237">
    <property type="entry name" value="MURAMOYLTETRAPEPTIDE CARBOXYPEPTIDASE"/>
    <property type="match status" value="1"/>
</dbReference>
<name>A0A846YXI8_9ACTN</name>
<accession>A0A846YXI8</accession>
<dbReference type="AlphaFoldDB" id="A0A846YXI8"/>
<protein>
    <submittedName>
        <fullName evidence="9">LD-carboxypeptidase</fullName>
    </submittedName>
</protein>
<dbReference type="Pfam" id="PF17676">
    <property type="entry name" value="Peptidase_S66C"/>
    <property type="match status" value="1"/>
</dbReference>
<keyword evidence="10" id="KW-1185">Reference proteome</keyword>
<dbReference type="InterPro" id="IPR029062">
    <property type="entry name" value="Class_I_gatase-like"/>
</dbReference>
<evidence type="ECO:0000256" key="1">
    <source>
        <dbReference type="ARBA" id="ARBA00010233"/>
    </source>
</evidence>
<dbReference type="InterPro" id="IPR003507">
    <property type="entry name" value="S66_fam"/>
</dbReference>
<feature type="domain" description="LD-carboxypeptidase N-terminal" evidence="7">
    <location>
        <begin position="21"/>
        <end position="139"/>
    </location>
</feature>
<feature type="active site" description="Charge relay system" evidence="6">
    <location>
        <position position="243"/>
    </location>
</feature>
<dbReference type="InterPro" id="IPR040449">
    <property type="entry name" value="Peptidase_S66_N"/>
</dbReference>
<dbReference type="InterPro" id="IPR040921">
    <property type="entry name" value="Peptidase_S66C"/>
</dbReference>
<keyword evidence="2 9" id="KW-0121">Carboxypeptidase</keyword>
<evidence type="ECO:0000256" key="5">
    <source>
        <dbReference type="ARBA" id="ARBA00022825"/>
    </source>
</evidence>
<dbReference type="PIRSF" id="PIRSF028757">
    <property type="entry name" value="LD-carboxypeptidase"/>
    <property type="match status" value="1"/>
</dbReference>
<evidence type="ECO:0000256" key="6">
    <source>
        <dbReference type="PIRSR" id="PIRSR028757-1"/>
    </source>
</evidence>
<evidence type="ECO:0000256" key="4">
    <source>
        <dbReference type="ARBA" id="ARBA00022801"/>
    </source>
</evidence>
<dbReference type="GO" id="GO:0006508">
    <property type="term" value="P:proteolysis"/>
    <property type="evidence" value="ECO:0007669"/>
    <property type="project" value="UniProtKB-KW"/>
</dbReference>
<dbReference type="InterPro" id="IPR027478">
    <property type="entry name" value="LdcA_N"/>
</dbReference>
<evidence type="ECO:0000259" key="8">
    <source>
        <dbReference type="Pfam" id="PF17676"/>
    </source>
</evidence>
<dbReference type="Gene3D" id="3.40.50.10740">
    <property type="entry name" value="Class I glutamine amidotransferase-like"/>
    <property type="match status" value="1"/>
</dbReference>
<feature type="domain" description="LD-carboxypeptidase C-terminal" evidence="8">
    <location>
        <begin position="212"/>
        <end position="326"/>
    </location>
</feature>
<keyword evidence="4" id="KW-0378">Hydrolase</keyword>
<dbReference type="RefSeq" id="WP_067636667.1">
    <property type="nucleotide sequence ID" value="NZ_JAAXPI010000006.1"/>
</dbReference>
<feature type="active site" description="Charge relay system" evidence="6">
    <location>
        <position position="312"/>
    </location>
</feature>
<comment type="caution">
    <text evidence="9">The sequence shown here is derived from an EMBL/GenBank/DDBJ whole genome shotgun (WGS) entry which is preliminary data.</text>
</comment>
<comment type="similarity">
    <text evidence="1">Belongs to the peptidase S66 family.</text>
</comment>
<evidence type="ECO:0000259" key="7">
    <source>
        <dbReference type="Pfam" id="PF02016"/>
    </source>
</evidence>
<dbReference type="Proteomes" id="UP000579250">
    <property type="component" value="Unassembled WGS sequence"/>
</dbReference>
<evidence type="ECO:0000256" key="3">
    <source>
        <dbReference type="ARBA" id="ARBA00022670"/>
    </source>
</evidence>
<keyword evidence="3" id="KW-0645">Protease</keyword>
<evidence type="ECO:0000313" key="9">
    <source>
        <dbReference type="EMBL" id="NKZ03432.1"/>
    </source>
</evidence>
<dbReference type="Pfam" id="PF02016">
    <property type="entry name" value="Peptidase_S66"/>
    <property type="match status" value="1"/>
</dbReference>
<evidence type="ECO:0000313" key="10">
    <source>
        <dbReference type="Proteomes" id="UP000579250"/>
    </source>
</evidence>
<dbReference type="InterPro" id="IPR027461">
    <property type="entry name" value="Carboxypeptidase_A_C_sf"/>
</dbReference>
<dbReference type="GO" id="GO:0008236">
    <property type="term" value="F:serine-type peptidase activity"/>
    <property type="evidence" value="ECO:0007669"/>
    <property type="project" value="UniProtKB-KW"/>
</dbReference>
<organism evidence="9 10">
    <name type="scientific">Actinomadura latina</name>
    <dbReference type="NCBI Taxonomy" id="163603"/>
    <lineage>
        <taxon>Bacteria</taxon>
        <taxon>Bacillati</taxon>
        <taxon>Actinomycetota</taxon>
        <taxon>Actinomycetes</taxon>
        <taxon>Streptosporangiales</taxon>
        <taxon>Thermomonosporaceae</taxon>
        <taxon>Actinomadura</taxon>
    </lineage>
</organism>
<gene>
    <name evidence="9" type="ORF">HGB48_06690</name>
</gene>
<dbReference type="PANTHER" id="PTHR30237:SF2">
    <property type="entry name" value="MUREIN TETRAPEPTIDE CARBOXYPEPTIDASE"/>
    <property type="match status" value="1"/>
</dbReference>
<feature type="active site" description="Nucleophile" evidence="6">
    <location>
        <position position="119"/>
    </location>
</feature>